<organism evidence="5 6">
    <name type="scientific">Piscinibacter gummiphilus</name>
    <dbReference type="NCBI Taxonomy" id="946333"/>
    <lineage>
        <taxon>Bacteria</taxon>
        <taxon>Pseudomonadati</taxon>
        <taxon>Pseudomonadota</taxon>
        <taxon>Betaproteobacteria</taxon>
        <taxon>Burkholderiales</taxon>
        <taxon>Sphaerotilaceae</taxon>
        <taxon>Piscinibacter</taxon>
    </lineage>
</organism>
<evidence type="ECO:0000256" key="2">
    <source>
        <dbReference type="ARBA" id="ARBA00023172"/>
    </source>
</evidence>
<dbReference type="SUPFAM" id="SSF53041">
    <property type="entry name" value="Resolvase-like"/>
    <property type="match status" value="1"/>
</dbReference>
<feature type="coiled-coil region" evidence="3">
    <location>
        <begin position="387"/>
        <end position="442"/>
    </location>
</feature>
<evidence type="ECO:0000256" key="3">
    <source>
        <dbReference type="SAM" id="Coils"/>
    </source>
</evidence>
<dbReference type="InterPro" id="IPR006119">
    <property type="entry name" value="Resolv_N"/>
</dbReference>
<evidence type="ECO:0000256" key="1">
    <source>
        <dbReference type="ARBA" id="ARBA00023125"/>
    </source>
</evidence>
<dbReference type="Proteomes" id="UP001303946">
    <property type="component" value="Chromosome"/>
</dbReference>
<dbReference type="CDD" id="cd00338">
    <property type="entry name" value="Ser_Recombinase"/>
    <property type="match status" value="1"/>
</dbReference>
<dbReference type="Gene3D" id="3.90.1750.20">
    <property type="entry name" value="Putative Large Serine Recombinase, Chain B, Domain 2"/>
    <property type="match status" value="1"/>
</dbReference>
<protein>
    <submittedName>
        <fullName evidence="5">Recombinase family protein</fullName>
    </submittedName>
</protein>
<dbReference type="SMART" id="SM00857">
    <property type="entry name" value="Resolvase"/>
    <property type="match status" value="1"/>
</dbReference>
<keyword evidence="2" id="KW-0233">DNA recombination</keyword>
<evidence type="ECO:0000313" key="5">
    <source>
        <dbReference type="EMBL" id="WOB06450.1"/>
    </source>
</evidence>
<feature type="domain" description="Recombinase" evidence="4">
    <location>
        <begin position="182"/>
        <end position="289"/>
    </location>
</feature>
<gene>
    <name evidence="5" type="ORF">RXV79_16130</name>
</gene>
<reference evidence="5 6" key="1">
    <citation type="submission" date="2023-10" db="EMBL/GenBank/DDBJ databases">
        <title>Bacteria for the degradation of biodegradable plastic PBAT(Polybutylene adipate terephthalate).</title>
        <authorList>
            <person name="Weon H.-Y."/>
            <person name="Yeon J."/>
        </authorList>
    </citation>
    <scope>NUCLEOTIDE SEQUENCE [LARGE SCALE GENOMIC DNA]</scope>
    <source>
        <strain evidence="5 6">SBD 7-3</strain>
    </source>
</reference>
<accession>A0ABZ0CU15</accession>
<dbReference type="PANTHER" id="PTHR30461">
    <property type="entry name" value="DNA-INVERTASE FROM LAMBDOID PROPHAGE"/>
    <property type="match status" value="1"/>
</dbReference>
<dbReference type="InterPro" id="IPR036162">
    <property type="entry name" value="Resolvase-like_N_sf"/>
</dbReference>
<dbReference type="Gene3D" id="3.40.50.1390">
    <property type="entry name" value="Resolvase, N-terminal catalytic domain"/>
    <property type="match status" value="1"/>
</dbReference>
<dbReference type="PANTHER" id="PTHR30461:SF2">
    <property type="entry name" value="SERINE RECOMBINASE PINE-RELATED"/>
    <property type="match status" value="1"/>
</dbReference>
<keyword evidence="3" id="KW-0175">Coiled coil</keyword>
<sequence>MEQPPRVYSYLRFSNIKQAAGASADRQRSYAAEWAAKHGLQLDEELSMRDEGLSAFHQTHIKKGALGVFLRAIEDGKVAPKSVLVVESLDRLSRAEPLLAQAQMTSIINADITVVTASDNKVYSRERLKANPMDLIYSLLVMIRAHEESDTKSKRVTDAIRRKCKGWVAGTYRGRVSIGQTPGWLRMVDGKWELIPERVAAIRLVFDRHRAGHGMGHIVKELHDAGLQVSDSKPDSGHLIRLFTQRALIGEKHVELGDETYVLEGYYPPVLTKKEWEALQTDTAERSRKFVKGDIPSILTGFGVTICGYCGSPMKGQTMANKRRPDGTLSDGHRRLQCAATNRGGCAVEGSCSAGPIERAITGFCSDMLNLRGLAGGDRSVGPRAEIEAARAKMRDIDAQLERLTDAMLSSESAPAAFTKRARELEEQQHLLRERIKQLEDALAVATRSDLAGADLKWASLAKAAEQLDYTARMTTRQMVADTFQKIVVFHHGIRPRPGRRVGMDVVLVSKAGISRLIEISPSGAWTVADEFDLEAVTA</sequence>
<dbReference type="InterPro" id="IPR050639">
    <property type="entry name" value="SSR_resolvase"/>
</dbReference>
<dbReference type="PROSITE" id="PS51737">
    <property type="entry name" value="RECOMBINASE_DNA_BIND"/>
    <property type="match status" value="1"/>
</dbReference>
<keyword evidence="1" id="KW-0238">DNA-binding</keyword>
<proteinExistence type="predicted"/>
<keyword evidence="6" id="KW-1185">Reference proteome</keyword>
<evidence type="ECO:0000313" key="6">
    <source>
        <dbReference type="Proteomes" id="UP001303946"/>
    </source>
</evidence>
<dbReference type="Pfam" id="PF07508">
    <property type="entry name" value="Recombinase"/>
    <property type="match status" value="1"/>
</dbReference>
<dbReference type="EMBL" id="CP136336">
    <property type="protein sequence ID" value="WOB06450.1"/>
    <property type="molecule type" value="Genomic_DNA"/>
</dbReference>
<dbReference type="InterPro" id="IPR011109">
    <property type="entry name" value="DNA_bind_recombinase_dom"/>
</dbReference>
<evidence type="ECO:0000259" key="4">
    <source>
        <dbReference type="PROSITE" id="PS51737"/>
    </source>
</evidence>
<dbReference type="RefSeq" id="WP_316698895.1">
    <property type="nucleotide sequence ID" value="NZ_CP136336.1"/>
</dbReference>
<name>A0ABZ0CU15_9BURK</name>
<dbReference type="Pfam" id="PF00239">
    <property type="entry name" value="Resolvase"/>
    <property type="match status" value="1"/>
</dbReference>
<dbReference type="InterPro" id="IPR038109">
    <property type="entry name" value="DNA_bind_recomb_sf"/>
</dbReference>